<dbReference type="PANTHER" id="PTHR11654">
    <property type="entry name" value="OLIGOPEPTIDE TRANSPORTER-RELATED"/>
    <property type="match status" value="1"/>
</dbReference>
<reference evidence="2" key="1">
    <citation type="journal article" date="2019" name="Science">
        <title>Mutation of a bHLH transcription factor allowed almond domestication.</title>
        <authorList>
            <person name="Sanchez-Perez R."/>
            <person name="Pavan S."/>
            <person name="Mazzeo R."/>
            <person name="Moldovan C."/>
            <person name="Aiese Cigliano R."/>
            <person name="Del Cueto J."/>
            <person name="Ricciardi F."/>
            <person name="Lotti C."/>
            <person name="Ricciardi L."/>
            <person name="Dicenta F."/>
            <person name="Lopez-Marques R.L."/>
            <person name="Lindberg Moller B."/>
        </authorList>
    </citation>
    <scope>NUCLEOTIDE SEQUENCE</scope>
</reference>
<keyword evidence="1" id="KW-0812">Transmembrane</keyword>
<proteinExistence type="predicted"/>
<organism evidence="2">
    <name type="scientific">Prunus dulcis</name>
    <name type="common">Almond</name>
    <name type="synonym">Amygdalus dulcis</name>
    <dbReference type="NCBI Taxonomy" id="3755"/>
    <lineage>
        <taxon>Eukaryota</taxon>
        <taxon>Viridiplantae</taxon>
        <taxon>Streptophyta</taxon>
        <taxon>Embryophyta</taxon>
        <taxon>Tracheophyta</taxon>
        <taxon>Spermatophyta</taxon>
        <taxon>Magnoliopsida</taxon>
        <taxon>eudicotyledons</taxon>
        <taxon>Gunneridae</taxon>
        <taxon>Pentapetalae</taxon>
        <taxon>rosids</taxon>
        <taxon>fabids</taxon>
        <taxon>Rosales</taxon>
        <taxon>Rosaceae</taxon>
        <taxon>Amygdaloideae</taxon>
        <taxon>Amygdaleae</taxon>
        <taxon>Prunus</taxon>
    </lineage>
</organism>
<feature type="transmembrane region" description="Helical" evidence="1">
    <location>
        <begin position="76"/>
        <end position="94"/>
    </location>
</feature>
<name>A0A4Y1RPH4_PRUDU</name>
<accession>A0A4Y1RPH4</accession>
<protein>
    <submittedName>
        <fullName evidence="2">Proton-dependent oligopeptide transport family protein</fullName>
    </submittedName>
</protein>
<dbReference type="InterPro" id="IPR036259">
    <property type="entry name" value="MFS_trans_sf"/>
</dbReference>
<dbReference type="EMBL" id="AP019302">
    <property type="protein sequence ID" value="BBH06252.1"/>
    <property type="molecule type" value="Genomic_DNA"/>
</dbReference>
<evidence type="ECO:0000256" key="1">
    <source>
        <dbReference type="SAM" id="Phobius"/>
    </source>
</evidence>
<sequence length="167" mass="18186">MHNIFFNSFASPPKLYVVLTWADVLAAYAMWMTMVYLTEVWKLNFTHAAAIVNLYWGIVAVLPVGLQFLVDAFMGNYWMVLVSSFAYSAGLGFLSMSTPPVLAGATGTCSAYEPECIGQGQKILFYTAVALIAMGMSGHLTSLGAFIAEQCMDSQSDLEDSMPCPFS</sequence>
<feature type="transmembrane region" description="Helical" evidence="1">
    <location>
        <begin position="49"/>
        <end position="70"/>
    </location>
</feature>
<keyword evidence="1" id="KW-0472">Membrane</keyword>
<evidence type="ECO:0000313" key="2">
    <source>
        <dbReference type="EMBL" id="BBH06252.1"/>
    </source>
</evidence>
<feature type="transmembrane region" description="Helical" evidence="1">
    <location>
        <begin position="15"/>
        <end position="37"/>
    </location>
</feature>
<gene>
    <name evidence="2" type="ORF">Prudu_017842</name>
</gene>
<dbReference type="Gene3D" id="1.20.1250.20">
    <property type="entry name" value="MFS general substrate transporter like domains"/>
    <property type="match status" value="1"/>
</dbReference>
<feature type="transmembrane region" description="Helical" evidence="1">
    <location>
        <begin position="123"/>
        <end position="148"/>
    </location>
</feature>
<dbReference type="AlphaFoldDB" id="A0A4Y1RPH4"/>
<keyword evidence="1" id="KW-1133">Transmembrane helix</keyword>